<dbReference type="Pfam" id="PF07065">
    <property type="entry name" value="D123"/>
    <property type="match status" value="1"/>
</dbReference>
<organism evidence="3 4">
    <name type="scientific">Naegleria lovaniensis</name>
    <name type="common">Amoeba</name>
    <dbReference type="NCBI Taxonomy" id="51637"/>
    <lineage>
        <taxon>Eukaryota</taxon>
        <taxon>Discoba</taxon>
        <taxon>Heterolobosea</taxon>
        <taxon>Tetramitia</taxon>
        <taxon>Eutetramitia</taxon>
        <taxon>Vahlkampfiidae</taxon>
        <taxon>Naegleria</taxon>
    </lineage>
</organism>
<reference evidence="3 4" key="1">
    <citation type="journal article" date="2018" name="BMC Genomics">
        <title>The genome of Naegleria lovaniensis, the basis for a comparative approach to unravel pathogenicity factors of the human pathogenic amoeba N. fowleri.</title>
        <authorList>
            <person name="Liechti N."/>
            <person name="Schurch N."/>
            <person name="Bruggmann R."/>
            <person name="Wittwer M."/>
        </authorList>
    </citation>
    <scope>NUCLEOTIDE SEQUENCE [LARGE SCALE GENOMIC DNA]</scope>
    <source>
        <strain evidence="3 4">ATCC 30569</strain>
    </source>
</reference>
<keyword evidence="4" id="KW-1185">Reference proteome</keyword>
<proteinExistence type="inferred from homology"/>
<dbReference type="Proteomes" id="UP000816034">
    <property type="component" value="Unassembled WGS sequence"/>
</dbReference>
<dbReference type="GO" id="GO:0005737">
    <property type="term" value="C:cytoplasm"/>
    <property type="evidence" value="ECO:0007669"/>
    <property type="project" value="TreeGrafter"/>
</dbReference>
<dbReference type="InterPro" id="IPR009772">
    <property type="entry name" value="CDC123"/>
</dbReference>
<dbReference type="EMBL" id="PYSW02000039">
    <property type="protein sequence ID" value="KAG2375378.1"/>
    <property type="molecule type" value="Genomic_DNA"/>
</dbReference>
<evidence type="ECO:0000256" key="2">
    <source>
        <dbReference type="SAM" id="MobiDB-lite"/>
    </source>
</evidence>
<dbReference type="PANTHER" id="PTHR15323:SF6">
    <property type="entry name" value="CELL DIVISION CYCLE PROTEIN 123 HOMOLOG"/>
    <property type="match status" value="1"/>
</dbReference>
<name>A0AA88KEW5_NAELO</name>
<comment type="caution">
    <text evidence="3">The sequence shown here is derived from an EMBL/GenBank/DDBJ whole genome shotgun (WGS) entry which is preliminary data.</text>
</comment>
<evidence type="ECO:0000313" key="3">
    <source>
        <dbReference type="EMBL" id="KAG2375378.1"/>
    </source>
</evidence>
<feature type="region of interest" description="Disordered" evidence="2">
    <location>
        <begin position="437"/>
        <end position="462"/>
    </location>
</feature>
<comment type="similarity">
    <text evidence="1">Belongs to the CDC123 family.</text>
</comment>
<protein>
    <submittedName>
        <fullName evidence="3">Uncharacterized protein</fullName>
    </submittedName>
</protein>
<dbReference type="AlphaFoldDB" id="A0AA88KEW5"/>
<dbReference type="RefSeq" id="XP_044544552.1">
    <property type="nucleotide sequence ID" value="XM_044685498.1"/>
</dbReference>
<accession>A0AA88KEW5</accession>
<feature type="compositionally biased region" description="Basic and acidic residues" evidence="2">
    <location>
        <begin position="445"/>
        <end position="456"/>
    </location>
</feature>
<sequence length="462" mass="53672">MSSGSDNTPLSSHKKFYDFRVEDWYSCCYSDNKSTEPLTFTTDFLSLTIEQANAIIHLYELFHKYPRQLLPGDVGLKLPEQDDLLQQYIKNAKVKCMNRFSSVTNVNSIVSEFYDWDANNNNTDSTVLKNQKIFTRQDAVLIQQLGIALQQKFDELAKVSPYPQIDGFFVRASTRSPKDGCLRHRQAFTQQLKLELEKNAQQSGREVTFNEPLAVVRAFNAKLCVQNALQALDLLVNSERIYADLFRALLFIDENLKKEPQKELPEQRLVVRLFKKMSRPEYEFRVFVKYFENLQQHQVVGITQYFKTCYLEDLNHHDGSLREQIQNGIQELAQEVSKRLQTTENFVLDVSIEYEHVLSEDGTNSQFKVTKIWMIEINSFSKQASPCLFNWDEEETIKVLSGELPLQFRILQKPLTLKEGRRELAKDVSEMLELINGKPPVENGEVNHQDDRDHSKKNCMVQ</sequence>
<dbReference type="GeneID" id="68102455"/>
<evidence type="ECO:0000313" key="4">
    <source>
        <dbReference type="Proteomes" id="UP000816034"/>
    </source>
</evidence>
<dbReference type="PANTHER" id="PTHR15323">
    <property type="entry name" value="D123 PROTEIN"/>
    <property type="match status" value="1"/>
</dbReference>
<gene>
    <name evidence="3" type="ORF">C9374_010001</name>
</gene>
<evidence type="ECO:0000256" key="1">
    <source>
        <dbReference type="ARBA" id="ARBA00011047"/>
    </source>
</evidence>